<feature type="compositionally biased region" description="Polar residues" evidence="12">
    <location>
        <begin position="1016"/>
        <end position="1043"/>
    </location>
</feature>
<evidence type="ECO:0000256" key="4">
    <source>
        <dbReference type="ARBA" id="ARBA00022729"/>
    </source>
</evidence>
<evidence type="ECO:0000256" key="6">
    <source>
        <dbReference type="ARBA" id="ARBA00022837"/>
    </source>
</evidence>
<feature type="compositionally biased region" description="Low complexity" evidence="12">
    <location>
        <begin position="899"/>
        <end position="912"/>
    </location>
</feature>
<feature type="domain" description="Cadherin" evidence="15">
    <location>
        <begin position="129"/>
        <end position="235"/>
    </location>
</feature>
<evidence type="ECO:0000256" key="8">
    <source>
        <dbReference type="ARBA" id="ARBA00022989"/>
    </source>
</evidence>
<dbReference type="PANTHER" id="PTHR24028:SF146">
    <property type="entry name" value="CADHERIN 96CB, ISOFORM D-RELATED"/>
    <property type="match status" value="1"/>
</dbReference>
<dbReference type="FunFam" id="2.60.40.60:FF:000002">
    <property type="entry name" value="Protocadherin alpha 2"/>
    <property type="match status" value="1"/>
</dbReference>
<feature type="compositionally biased region" description="Polar residues" evidence="12">
    <location>
        <begin position="944"/>
        <end position="953"/>
    </location>
</feature>
<feature type="transmembrane region" description="Helical" evidence="13">
    <location>
        <begin position="777"/>
        <end position="801"/>
    </location>
</feature>
<dbReference type="PROSITE" id="PS00232">
    <property type="entry name" value="CADHERIN_1"/>
    <property type="match status" value="2"/>
</dbReference>
<dbReference type="EnsemblMetazoa" id="CapteT222588">
    <property type="protein sequence ID" value="CapteP222588"/>
    <property type="gene ID" value="CapteG222588"/>
</dbReference>
<feature type="compositionally biased region" description="Basic and acidic residues" evidence="12">
    <location>
        <begin position="963"/>
        <end position="978"/>
    </location>
</feature>
<feature type="region of interest" description="Disordered" evidence="12">
    <location>
        <begin position="817"/>
        <end position="1054"/>
    </location>
</feature>
<evidence type="ECO:0000256" key="14">
    <source>
        <dbReference type="SAM" id="SignalP"/>
    </source>
</evidence>
<dbReference type="Proteomes" id="UP000014760">
    <property type="component" value="Unassembled WGS sequence"/>
</dbReference>
<evidence type="ECO:0000256" key="1">
    <source>
        <dbReference type="ARBA" id="ARBA00004162"/>
    </source>
</evidence>
<dbReference type="STRING" id="283909.R7V6F0"/>
<reference evidence="17" key="3">
    <citation type="submission" date="2015-06" db="UniProtKB">
        <authorList>
            <consortium name="EnsemblMetazoa"/>
        </authorList>
    </citation>
    <scope>IDENTIFICATION</scope>
</reference>
<dbReference type="OMA" id="HTTETIM"/>
<evidence type="ECO:0000259" key="15">
    <source>
        <dbReference type="PROSITE" id="PS50268"/>
    </source>
</evidence>
<dbReference type="InterPro" id="IPR002126">
    <property type="entry name" value="Cadherin-like_dom"/>
</dbReference>
<feature type="domain" description="Cadherin" evidence="15">
    <location>
        <begin position="662"/>
        <end position="756"/>
    </location>
</feature>
<dbReference type="PROSITE" id="PS50268">
    <property type="entry name" value="CADHERIN_2"/>
    <property type="match status" value="7"/>
</dbReference>
<dbReference type="FunFam" id="2.60.40.60:FF:000001">
    <property type="entry name" value="Protocadherin alpha 2"/>
    <property type="match status" value="1"/>
</dbReference>
<dbReference type="FunFam" id="2.60.40.60:FF:000033">
    <property type="entry name" value="FAT atypical cadherin 1"/>
    <property type="match status" value="1"/>
</dbReference>
<evidence type="ECO:0000313" key="17">
    <source>
        <dbReference type="EnsemblMetazoa" id="CapteP222588"/>
    </source>
</evidence>
<feature type="domain" description="Cadherin" evidence="15">
    <location>
        <begin position="454"/>
        <end position="557"/>
    </location>
</feature>
<feature type="domain" description="Cadherin" evidence="15">
    <location>
        <begin position="350"/>
        <end position="453"/>
    </location>
</feature>
<keyword evidence="3 13" id="KW-0812">Transmembrane</keyword>
<sequence length="1054" mass="115740">MWTFVTSLVALVAMVAAQRVDFDIDEASPAFAFVGNIASAAGLLGTLNTSITNNLRFSVLSQDEAFFSVDEFTGDVRTDKVVDRDVTCPKQVTCEVHLQVAALSSPSFYQSIDVYIRINDKNDEVPAFPQSPIQRSIPENTPVGYSISLPEAIDQDSPQYGVLSYRMLTVSEEFEFEATDLRNGHFKLYLVVKKELDREVRSSYELAIVANDNDRDGELIVSIDIIDVNDNRPEFSSDILEVSIPENTSTGTTIVSVSASDADDGSNGQVSYAFSDQTLRSNGDLFSIDPSTGDIIIEQELDYDNAKTRITELVVEARDQGMESLPAIQTVIVNVTDVNDNPPAIKITPLTLNSEMELTESSPPGTYVAHILVTDPDSGEGGLSSCSLNPPSDSFRIETQQGYKLRLSSALDREDVAEHDLVFQCTDQGQPPQTSTQEIKITILDENDIRPEFNKQVYSVVVQENNAIGQHLTMVSATDGDVGPNGAITYSLHGLYSDFVRVDPTTGNVTATTVFDYERYHNFSVEVRATDNGKPKLNSSALLYVTIVDQNDEPPRFLTERVTFVILENQEAPYQVGQVTAEEIDEGEFVYSLVQDGIKLFSIDPLSGWISTRMALDREERTGYEFIVKAVDTQLPQLSSTSSVSVYISDINDNTPVIEFPQDSNNTIHISDKTPIDYIVAQVNAHDEDIGENGRLRFQLTGGNGANLFRIDENSGTVWLSESVRGMHNDRITISISVADRGSPPMVTDCLLNIVVNKSLPVPGTYTKHSILESNNVTILISVAVVSGVVIVILLVAIVMVKRQDVGKRRRNYLPTIFGDHSNLMNSTSRSNSDIPPVKPLDHNGRPESPRSDSHQLATYSNEVDTTDELPPKYDGLQTRPQSASIQPDNRILYQQRYAAPSPGASSSSSRRPPADQPRLWESNKNDELAEDDRDSDSVPSEGLSITPSQDSGRGSHDGSMAESDRPGFGRQYQDHARLTPSKQPNSHHVSHPRPNGSTSRPEYGQRRAPPPLPLNSRQNDGGNLSTSVGNISLGRTRSQDSADSVFFLSASHV</sequence>
<dbReference type="Gene3D" id="2.60.40.60">
    <property type="entry name" value="Cadherins"/>
    <property type="match status" value="7"/>
</dbReference>
<dbReference type="SMART" id="SM00112">
    <property type="entry name" value="CA"/>
    <property type="match status" value="7"/>
</dbReference>
<feature type="compositionally biased region" description="Polar residues" evidence="12">
    <location>
        <begin position="823"/>
        <end position="834"/>
    </location>
</feature>
<evidence type="ECO:0000256" key="2">
    <source>
        <dbReference type="ARBA" id="ARBA00022475"/>
    </source>
</evidence>
<keyword evidence="18" id="KW-1185">Reference proteome</keyword>
<feature type="chain" id="PRO_5008788756" description="Cadherin domain-containing protein" evidence="14">
    <location>
        <begin position="18"/>
        <end position="1054"/>
    </location>
</feature>
<name>R7V6F0_CAPTE</name>
<keyword evidence="6 11" id="KW-0106">Calcium</keyword>
<keyword evidence="4 14" id="KW-0732">Signal</keyword>
<dbReference type="CDD" id="cd11304">
    <property type="entry name" value="Cadherin_repeat"/>
    <property type="match status" value="7"/>
</dbReference>
<accession>R7V6F0</accession>
<evidence type="ECO:0000256" key="7">
    <source>
        <dbReference type="ARBA" id="ARBA00022889"/>
    </source>
</evidence>
<keyword evidence="9 13" id="KW-0472">Membrane</keyword>
<dbReference type="Pfam" id="PF00028">
    <property type="entry name" value="Cadherin"/>
    <property type="match status" value="6"/>
</dbReference>
<dbReference type="PRINTS" id="PR00205">
    <property type="entry name" value="CADHERIN"/>
</dbReference>
<evidence type="ECO:0000256" key="3">
    <source>
        <dbReference type="ARBA" id="ARBA00022692"/>
    </source>
</evidence>
<dbReference type="FunFam" id="2.60.40.60:FF:000092">
    <property type="entry name" value="Protocadherin 8"/>
    <property type="match status" value="2"/>
</dbReference>
<reference evidence="16 18" key="2">
    <citation type="journal article" date="2013" name="Nature">
        <title>Insights into bilaterian evolution from three spiralian genomes.</title>
        <authorList>
            <person name="Simakov O."/>
            <person name="Marletaz F."/>
            <person name="Cho S.J."/>
            <person name="Edsinger-Gonzales E."/>
            <person name="Havlak P."/>
            <person name="Hellsten U."/>
            <person name="Kuo D.H."/>
            <person name="Larsson T."/>
            <person name="Lv J."/>
            <person name="Arendt D."/>
            <person name="Savage R."/>
            <person name="Osoegawa K."/>
            <person name="de Jong P."/>
            <person name="Grimwood J."/>
            <person name="Chapman J.A."/>
            <person name="Shapiro H."/>
            <person name="Aerts A."/>
            <person name="Otillar R.P."/>
            <person name="Terry A.Y."/>
            <person name="Boore J.L."/>
            <person name="Grigoriev I.V."/>
            <person name="Lindberg D.R."/>
            <person name="Seaver E.C."/>
            <person name="Weisblat D.A."/>
            <person name="Putnam N.H."/>
            <person name="Rokhsar D.S."/>
        </authorList>
    </citation>
    <scope>NUCLEOTIDE SEQUENCE</scope>
    <source>
        <strain evidence="16 18">I ESC-2004</strain>
    </source>
</reference>
<dbReference type="PANTHER" id="PTHR24028">
    <property type="entry name" value="CADHERIN-87A"/>
    <property type="match status" value="1"/>
</dbReference>
<dbReference type="SUPFAM" id="SSF49313">
    <property type="entry name" value="Cadherin-like"/>
    <property type="match status" value="7"/>
</dbReference>
<dbReference type="GO" id="GO:0005886">
    <property type="term" value="C:plasma membrane"/>
    <property type="evidence" value="ECO:0007669"/>
    <property type="project" value="UniProtKB-SubCell"/>
</dbReference>
<evidence type="ECO:0000256" key="13">
    <source>
        <dbReference type="SAM" id="Phobius"/>
    </source>
</evidence>
<evidence type="ECO:0000256" key="5">
    <source>
        <dbReference type="ARBA" id="ARBA00022737"/>
    </source>
</evidence>
<evidence type="ECO:0000256" key="12">
    <source>
        <dbReference type="SAM" id="MobiDB-lite"/>
    </source>
</evidence>
<comment type="subcellular location">
    <subcellularLocation>
        <location evidence="1">Cell membrane</location>
        <topology evidence="1">Single-pass membrane protein</topology>
    </subcellularLocation>
</comment>
<dbReference type="FunFam" id="2.60.40.60:FF:000116">
    <property type="entry name" value="Dachsous cadherin-related 2"/>
    <property type="match status" value="1"/>
</dbReference>
<keyword evidence="8 13" id="KW-1133">Transmembrane helix</keyword>
<gene>
    <name evidence="16" type="ORF">CAPTEDRAFT_222588</name>
</gene>
<dbReference type="AlphaFoldDB" id="R7V6F0"/>
<keyword evidence="7" id="KW-0130">Cell adhesion</keyword>
<feature type="compositionally biased region" description="Polar residues" evidence="12">
    <location>
        <begin position="879"/>
        <end position="888"/>
    </location>
</feature>
<evidence type="ECO:0000313" key="16">
    <source>
        <dbReference type="EMBL" id="ELU14042.1"/>
    </source>
</evidence>
<feature type="compositionally biased region" description="Basic and acidic residues" evidence="12">
    <location>
        <begin position="840"/>
        <end position="854"/>
    </location>
</feature>
<evidence type="ECO:0000256" key="10">
    <source>
        <dbReference type="ARBA" id="ARBA00023180"/>
    </source>
</evidence>
<proteinExistence type="predicted"/>
<dbReference type="HOGENOM" id="CLU_006480_5_1_1"/>
<dbReference type="EMBL" id="KB294813">
    <property type="protein sequence ID" value="ELU14042.1"/>
    <property type="molecule type" value="Genomic_DNA"/>
</dbReference>
<dbReference type="OrthoDB" id="6252479at2759"/>
<feature type="signal peptide" evidence="14">
    <location>
        <begin position="1"/>
        <end position="17"/>
    </location>
</feature>
<evidence type="ECO:0000256" key="11">
    <source>
        <dbReference type="PROSITE-ProRule" id="PRU00043"/>
    </source>
</evidence>
<dbReference type="GO" id="GO:0005509">
    <property type="term" value="F:calcium ion binding"/>
    <property type="evidence" value="ECO:0007669"/>
    <property type="project" value="UniProtKB-UniRule"/>
</dbReference>
<keyword evidence="2" id="KW-1003">Cell membrane</keyword>
<reference evidence="18" key="1">
    <citation type="submission" date="2012-12" db="EMBL/GenBank/DDBJ databases">
        <authorList>
            <person name="Hellsten U."/>
            <person name="Grimwood J."/>
            <person name="Chapman J.A."/>
            <person name="Shapiro H."/>
            <person name="Aerts A."/>
            <person name="Otillar R.P."/>
            <person name="Terry A.Y."/>
            <person name="Boore J.L."/>
            <person name="Simakov O."/>
            <person name="Marletaz F."/>
            <person name="Cho S.-J."/>
            <person name="Edsinger-Gonzales E."/>
            <person name="Havlak P."/>
            <person name="Kuo D.-H."/>
            <person name="Larsson T."/>
            <person name="Lv J."/>
            <person name="Arendt D."/>
            <person name="Savage R."/>
            <person name="Osoegawa K."/>
            <person name="de Jong P."/>
            <person name="Lindberg D.R."/>
            <person name="Seaver E.C."/>
            <person name="Weisblat D.A."/>
            <person name="Putnam N.H."/>
            <person name="Grigoriev I.V."/>
            <person name="Rokhsar D.S."/>
        </authorList>
    </citation>
    <scope>NUCLEOTIDE SEQUENCE</scope>
    <source>
        <strain evidence="18">I ESC-2004</strain>
    </source>
</reference>
<keyword evidence="10" id="KW-0325">Glycoprotein</keyword>
<dbReference type="InterPro" id="IPR050174">
    <property type="entry name" value="Protocadherin/Cadherin-CA"/>
</dbReference>
<evidence type="ECO:0000313" key="18">
    <source>
        <dbReference type="Proteomes" id="UP000014760"/>
    </source>
</evidence>
<feature type="compositionally biased region" description="Polar residues" evidence="12">
    <location>
        <begin position="855"/>
        <end position="864"/>
    </location>
</feature>
<organism evidence="16">
    <name type="scientific">Capitella teleta</name>
    <name type="common">Polychaete worm</name>
    <dbReference type="NCBI Taxonomy" id="283909"/>
    <lineage>
        <taxon>Eukaryota</taxon>
        <taxon>Metazoa</taxon>
        <taxon>Spiralia</taxon>
        <taxon>Lophotrochozoa</taxon>
        <taxon>Annelida</taxon>
        <taxon>Polychaeta</taxon>
        <taxon>Sedentaria</taxon>
        <taxon>Scolecida</taxon>
        <taxon>Capitellidae</taxon>
        <taxon>Capitella</taxon>
    </lineage>
</organism>
<dbReference type="GO" id="GO:0007156">
    <property type="term" value="P:homophilic cell adhesion via plasma membrane adhesion molecules"/>
    <property type="evidence" value="ECO:0007669"/>
    <property type="project" value="InterPro"/>
</dbReference>
<dbReference type="EMBL" id="AMQN01004973">
    <property type="status" value="NOT_ANNOTATED_CDS"/>
    <property type="molecule type" value="Genomic_DNA"/>
</dbReference>
<evidence type="ECO:0000256" key="9">
    <source>
        <dbReference type="ARBA" id="ARBA00023136"/>
    </source>
</evidence>
<dbReference type="InterPro" id="IPR020894">
    <property type="entry name" value="Cadherin_CS"/>
</dbReference>
<feature type="domain" description="Cadherin" evidence="15">
    <location>
        <begin position="236"/>
        <end position="345"/>
    </location>
</feature>
<feature type="domain" description="Cadherin" evidence="15">
    <location>
        <begin position="55"/>
        <end position="128"/>
    </location>
</feature>
<dbReference type="InterPro" id="IPR015919">
    <property type="entry name" value="Cadherin-like_sf"/>
</dbReference>
<keyword evidence="5" id="KW-0677">Repeat</keyword>
<protein>
    <recommendedName>
        <fullName evidence="15">Cadherin domain-containing protein</fullName>
    </recommendedName>
</protein>
<feature type="domain" description="Cadherin" evidence="15">
    <location>
        <begin position="558"/>
        <end position="658"/>
    </location>
</feature>